<dbReference type="Pfam" id="PF09729">
    <property type="entry name" value="Gti1_Pac2"/>
    <property type="match status" value="1"/>
</dbReference>
<dbReference type="InterPro" id="IPR018608">
    <property type="entry name" value="Gti1/Pac2"/>
</dbReference>
<sequence>MQSPTCTGLRIRSTRDANVLFHAVALNILPMVVRRLDSDARMALCSGCVYVWEERCHGLPEGSEPGIERFTDGRSWGPSRARDDFLFYYEKASPSKSLTGGSSKTPKRQTMIKQTYSVYVNTPAGLRKWHLNAYYTQETVDQLITVDDICSIKNLVVPDSYYICARASRSRDVAAKTNQYLSMGYDTPTQSAQGRFFAFSASPSPRPSDSDTDATCVSSPASPAVSKDAVRSKCSLSPEDSRIQLVPLEYLQSMARHRDPIDDEALRMLSRKHTARS</sequence>
<organism evidence="2 3">
    <name type="scientific">Heliocybe sulcata</name>
    <dbReference type="NCBI Taxonomy" id="5364"/>
    <lineage>
        <taxon>Eukaryota</taxon>
        <taxon>Fungi</taxon>
        <taxon>Dikarya</taxon>
        <taxon>Basidiomycota</taxon>
        <taxon>Agaricomycotina</taxon>
        <taxon>Agaricomycetes</taxon>
        <taxon>Gloeophyllales</taxon>
        <taxon>Gloeophyllaceae</taxon>
        <taxon>Heliocybe</taxon>
    </lineage>
</organism>
<dbReference type="AlphaFoldDB" id="A0A5C3N895"/>
<dbReference type="PANTHER" id="PTHR28027:SF1">
    <property type="entry name" value="CAMP INDEPENDENT REGULATORY PROTEIN (AFU_ORTHOLOGUE AFUA_3G09640)"/>
    <property type="match status" value="1"/>
</dbReference>
<evidence type="ECO:0000256" key="1">
    <source>
        <dbReference type="SAM" id="MobiDB-lite"/>
    </source>
</evidence>
<feature type="region of interest" description="Disordered" evidence="1">
    <location>
        <begin position="199"/>
        <end position="230"/>
    </location>
</feature>
<gene>
    <name evidence="2" type="ORF">OE88DRAFT_1260414</name>
</gene>
<dbReference type="PANTHER" id="PTHR28027">
    <property type="entry name" value="TRANSCRIPTIONAL REGULATOR MIT1"/>
    <property type="match status" value="1"/>
</dbReference>
<dbReference type="GO" id="GO:0003677">
    <property type="term" value="F:DNA binding"/>
    <property type="evidence" value="ECO:0007669"/>
    <property type="project" value="TreeGrafter"/>
</dbReference>
<proteinExistence type="predicted"/>
<evidence type="ECO:0000313" key="3">
    <source>
        <dbReference type="Proteomes" id="UP000305948"/>
    </source>
</evidence>
<dbReference type="OrthoDB" id="5572844at2759"/>
<name>A0A5C3N895_9AGAM</name>
<dbReference type="EMBL" id="ML213507">
    <property type="protein sequence ID" value="TFK53563.1"/>
    <property type="molecule type" value="Genomic_DNA"/>
</dbReference>
<accession>A0A5C3N895</accession>
<dbReference type="Proteomes" id="UP000305948">
    <property type="component" value="Unassembled WGS sequence"/>
</dbReference>
<evidence type="ECO:0000313" key="2">
    <source>
        <dbReference type="EMBL" id="TFK53563.1"/>
    </source>
</evidence>
<protein>
    <recommendedName>
        <fullName evidence="4">cAMP-independent regulatory protein pac2</fullName>
    </recommendedName>
</protein>
<keyword evidence="3" id="KW-1185">Reference proteome</keyword>
<evidence type="ECO:0008006" key="4">
    <source>
        <dbReference type="Google" id="ProtNLM"/>
    </source>
</evidence>
<reference evidence="2 3" key="1">
    <citation type="journal article" date="2019" name="Nat. Ecol. Evol.">
        <title>Megaphylogeny resolves global patterns of mushroom evolution.</title>
        <authorList>
            <person name="Varga T."/>
            <person name="Krizsan K."/>
            <person name="Foldi C."/>
            <person name="Dima B."/>
            <person name="Sanchez-Garcia M."/>
            <person name="Sanchez-Ramirez S."/>
            <person name="Szollosi G.J."/>
            <person name="Szarkandi J.G."/>
            <person name="Papp V."/>
            <person name="Albert L."/>
            <person name="Andreopoulos W."/>
            <person name="Angelini C."/>
            <person name="Antonin V."/>
            <person name="Barry K.W."/>
            <person name="Bougher N.L."/>
            <person name="Buchanan P."/>
            <person name="Buyck B."/>
            <person name="Bense V."/>
            <person name="Catcheside P."/>
            <person name="Chovatia M."/>
            <person name="Cooper J."/>
            <person name="Damon W."/>
            <person name="Desjardin D."/>
            <person name="Finy P."/>
            <person name="Geml J."/>
            <person name="Haridas S."/>
            <person name="Hughes K."/>
            <person name="Justo A."/>
            <person name="Karasinski D."/>
            <person name="Kautmanova I."/>
            <person name="Kiss B."/>
            <person name="Kocsube S."/>
            <person name="Kotiranta H."/>
            <person name="LaButti K.M."/>
            <person name="Lechner B.E."/>
            <person name="Liimatainen K."/>
            <person name="Lipzen A."/>
            <person name="Lukacs Z."/>
            <person name="Mihaltcheva S."/>
            <person name="Morgado L.N."/>
            <person name="Niskanen T."/>
            <person name="Noordeloos M.E."/>
            <person name="Ohm R.A."/>
            <person name="Ortiz-Santana B."/>
            <person name="Ovrebo C."/>
            <person name="Racz N."/>
            <person name="Riley R."/>
            <person name="Savchenko A."/>
            <person name="Shiryaev A."/>
            <person name="Soop K."/>
            <person name="Spirin V."/>
            <person name="Szebenyi C."/>
            <person name="Tomsovsky M."/>
            <person name="Tulloss R.E."/>
            <person name="Uehling J."/>
            <person name="Grigoriev I.V."/>
            <person name="Vagvolgyi C."/>
            <person name="Papp T."/>
            <person name="Martin F.M."/>
            <person name="Miettinen O."/>
            <person name="Hibbett D.S."/>
            <person name="Nagy L.G."/>
        </authorList>
    </citation>
    <scope>NUCLEOTIDE SEQUENCE [LARGE SCALE GENOMIC DNA]</scope>
    <source>
        <strain evidence="2 3">OMC1185</strain>
    </source>
</reference>